<keyword evidence="3" id="KW-1185">Reference proteome</keyword>
<dbReference type="EMBL" id="CP002780">
    <property type="protein sequence ID" value="AEG60084.1"/>
    <property type="molecule type" value="Genomic_DNA"/>
</dbReference>
<feature type="transmembrane region" description="Helical" evidence="1">
    <location>
        <begin position="15"/>
        <end position="40"/>
    </location>
</feature>
<name>F6DU09_DESRL</name>
<reference evidence="2 3" key="2">
    <citation type="journal article" date="2012" name="Stand. Genomic Sci.">
        <title>Complete genome sequence of the sulfate-reducing firmicute Desulfotomaculum ruminis type strain (DL(T)).</title>
        <authorList>
            <person name="Spring S."/>
            <person name="Visser M."/>
            <person name="Lu M."/>
            <person name="Copeland A."/>
            <person name="Lapidus A."/>
            <person name="Lucas S."/>
            <person name="Cheng J.F."/>
            <person name="Han C."/>
            <person name="Tapia R."/>
            <person name="Goodwin L.A."/>
            <person name="Pitluck S."/>
            <person name="Ivanova N."/>
            <person name="Land M."/>
            <person name="Hauser L."/>
            <person name="Larimer F."/>
            <person name="Rohde M."/>
            <person name="Goker M."/>
            <person name="Detter J.C."/>
            <person name="Kyrpides N.C."/>
            <person name="Woyke T."/>
            <person name="Schaap P.J."/>
            <person name="Plugge C.M."/>
            <person name="Muyzer G."/>
            <person name="Kuever J."/>
            <person name="Pereira I.A."/>
            <person name="Parshina S.N."/>
            <person name="Bernier-Latmani R."/>
            <person name="Stams A.J."/>
            <person name="Klenk H.P."/>
        </authorList>
    </citation>
    <scope>NUCLEOTIDE SEQUENCE [LARGE SCALE GENOMIC DNA]</scope>
    <source>
        <strain evidence="3">ATCC 23193 / DSM 2154 / NCIB 8452 / DL</strain>
    </source>
</reference>
<organism evidence="2 3">
    <name type="scientific">Desulforamulus ruminis (strain ATCC 23193 / DSM 2154 / NCIMB 8452 / DL)</name>
    <name type="common">Desulfotomaculum ruminis</name>
    <dbReference type="NCBI Taxonomy" id="696281"/>
    <lineage>
        <taxon>Bacteria</taxon>
        <taxon>Bacillati</taxon>
        <taxon>Bacillota</taxon>
        <taxon>Clostridia</taxon>
        <taxon>Eubacteriales</taxon>
        <taxon>Peptococcaceae</taxon>
        <taxon>Desulforamulus</taxon>
    </lineage>
</organism>
<dbReference type="KEGG" id="dru:Desru_1821"/>
<accession>F6DU09</accession>
<evidence type="ECO:0000256" key="1">
    <source>
        <dbReference type="SAM" id="Phobius"/>
    </source>
</evidence>
<dbReference type="AlphaFoldDB" id="F6DU09"/>
<protein>
    <submittedName>
        <fullName evidence="2">Uncharacterized protein</fullName>
    </submittedName>
</protein>
<keyword evidence="1" id="KW-0812">Transmembrane</keyword>
<evidence type="ECO:0000313" key="3">
    <source>
        <dbReference type="Proteomes" id="UP000009234"/>
    </source>
</evidence>
<sequence>MEQRSLSKTLRTTGLLFIVVSFFVERSIEFCLLGIAFFVLGTIQLKRPR</sequence>
<dbReference type="Proteomes" id="UP000009234">
    <property type="component" value="Chromosome"/>
</dbReference>
<proteinExistence type="predicted"/>
<reference evidence="3" key="1">
    <citation type="submission" date="2011-05" db="EMBL/GenBank/DDBJ databases">
        <title>Complete sequence of Desulfotomaculum ruminis DSM 2154.</title>
        <authorList>
            <person name="Lucas S."/>
            <person name="Copeland A."/>
            <person name="Lapidus A."/>
            <person name="Cheng J.-F."/>
            <person name="Goodwin L."/>
            <person name="Pitluck S."/>
            <person name="Lu M."/>
            <person name="Detter J.C."/>
            <person name="Han C."/>
            <person name="Tapia R."/>
            <person name="Land M."/>
            <person name="Hauser L."/>
            <person name="Kyrpides N."/>
            <person name="Ivanova N."/>
            <person name="Mikhailova N."/>
            <person name="Pagani I."/>
            <person name="Stams A.J.M."/>
            <person name="Plugge C.M."/>
            <person name="Muyzer G."/>
            <person name="Kuever J."/>
            <person name="Parshina S.N."/>
            <person name="Ivanova A.E."/>
            <person name="Nazina T.N."/>
            <person name="Brambilla E."/>
            <person name="Spring S."/>
            <person name="Klenk H.-P."/>
            <person name="Woyke T."/>
        </authorList>
    </citation>
    <scope>NUCLEOTIDE SEQUENCE [LARGE SCALE GENOMIC DNA]</scope>
    <source>
        <strain evidence="3">ATCC 23193 / DSM 2154 / NCIB 8452 / DL</strain>
    </source>
</reference>
<keyword evidence="1" id="KW-0472">Membrane</keyword>
<dbReference type="RefSeq" id="WP_013841848.1">
    <property type="nucleotide sequence ID" value="NC_015589.1"/>
</dbReference>
<evidence type="ECO:0000313" key="2">
    <source>
        <dbReference type="EMBL" id="AEG60084.1"/>
    </source>
</evidence>
<gene>
    <name evidence="2" type="ordered locus">Desru_1821</name>
</gene>
<dbReference type="STRING" id="696281.Desru_1821"/>
<keyword evidence="1" id="KW-1133">Transmembrane helix</keyword>
<dbReference type="HOGENOM" id="CLU_3134940_0_0_9"/>